<evidence type="ECO:0000256" key="11">
    <source>
        <dbReference type="ARBA" id="ARBA00023033"/>
    </source>
</evidence>
<keyword evidence="12" id="KW-0472">Membrane</keyword>
<keyword evidence="8" id="KW-1133">Transmembrane helix</keyword>
<feature type="binding site" description="axial binding residue" evidence="13">
    <location>
        <position position="462"/>
    </location>
    <ligand>
        <name>heme</name>
        <dbReference type="ChEBI" id="CHEBI:30413"/>
    </ligand>
    <ligandPart>
        <name>Fe</name>
        <dbReference type="ChEBI" id="CHEBI:18248"/>
    </ligandPart>
</feature>
<comment type="subcellular location">
    <subcellularLocation>
        <location evidence="2">Membrane</location>
        <topology evidence="2">Single-pass membrane protein</topology>
    </subcellularLocation>
</comment>
<keyword evidence="11 14" id="KW-0503">Monooxygenase</keyword>
<evidence type="ECO:0000256" key="8">
    <source>
        <dbReference type="ARBA" id="ARBA00022989"/>
    </source>
</evidence>
<keyword evidence="7 13" id="KW-0479">Metal-binding</keyword>
<dbReference type="Gene3D" id="1.10.630.10">
    <property type="entry name" value="Cytochrome P450"/>
    <property type="match status" value="1"/>
</dbReference>
<protein>
    <submittedName>
        <fullName evidence="15">Cytochrome P450 3A31</fullName>
    </submittedName>
</protein>
<name>A0A6S6W9U7_9PLEO</name>
<dbReference type="GO" id="GO:0020037">
    <property type="term" value="F:heme binding"/>
    <property type="evidence" value="ECO:0007669"/>
    <property type="project" value="InterPro"/>
</dbReference>
<evidence type="ECO:0000256" key="7">
    <source>
        <dbReference type="ARBA" id="ARBA00022723"/>
    </source>
</evidence>
<evidence type="ECO:0000256" key="6">
    <source>
        <dbReference type="ARBA" id="ARBA00022692"/>
    </source>
</evidence>
<dbReference type="GO" id="GO:0005506">
    <property type="term" value="F:iron ion binding"/>
    <property type="evidence" value="ECO:0007669"/>
    <property type="project" value="InterPro"/>
</dbReference>
<evidence type="ECO:0000256" key="2">
    <source>
        <dbReference type="ARBA" id="ARBA00004167"/>
    </source>
</evidence>
<dbReference type="FunFam" id="1.10.630.10:FF:000063">
    <property type="entry name" value="Cytochrome P450 monooxygenase"/>
    <property type="match status" value="1"/>
</dbReference>
<reference evidence="15" key="1">
    <citation type="submission" date="2021-02" db="EMBL/GenBank/DDBJ databases">
        <authorList>
            <person name="Syme A R."/>
            <person name="Syme A R."/>
            <person name="Moolhuijzen P."/>
        </authorList>
    </citation>
    <scope>NUCLEOTIDE SEQUENCE</scope>
    <source>
        <strain evidence="15">W1-1</strain>
    </source>
</reference>
<dbReference type="InterPro" id="IPR001128">
    <property type="entry name" value="Cyt_P450"/>
</dbReference>
<dbReference type="Proteomes" id="UP000472372">
    <property type="component" value="Chromosome 8"/>
</dbReference>
<proteinExistence type="inferred from homology"/>
<dbReference type="InterPro" id="IPR050121">
    <property type="entry name" value="Cytochrome_P450_monoxygenase"/>
</dbReference>
<comment type="cofactor">
    <cofactor evidence="1 13">
        <name>heme</name>
        <dbReference type="ChEBI" id="CHEBI:30413"/>
    </cofactor>
</comment>
<evidence type="ECO:0000256" key="12">
    <source>
        <dbReference type="ARBA" id="ARBA00023136"/>
    </source>
</evidence>
<dbReference type="SUPFAM" id="SSF48264">
    <property type="entry name" value="Cytochrome P450"/>
    <property type="match status" value="1"/>
</dbReference>
<comment type="pathway">
    <text evidence="3">Mycotoxin biosynthesis.</text>
</comment>
<dbReference type="PROSITE" id="PS00086">
    <property type="entry name" value="CYTOCHROME_P450"/>
    <property type="match status" value="1"/>
</dbReference>
<dbReference type="EMBL" id="HG992984">
    <property type="protein sequence ID" value="CAE7199844.1"/>
    <property type="molecule type" value="Genomic_DNA"/>
</dbReference>
<dbReference type="PRINTS" id="PR00385">
    <property type="entry name" value="P450"/>
</dbReference>
<dbReference type="PANTHER" id="PTHR24305:SF237">
    <property type="entry name" value="CYTOCHROME P450 MONOOXYGENASE ATNE-RELATED"/>
    <property type="match status" value="1"/>
</dbReference>
<dbReference type="PANTHER" id="PTHR24305">
    <property type="entry name" value="CYTOCHROME P450"/>
    <property type="match status" value="1"/>
</dbReference>
<dbReference type="GO" id="GO:1902181">
    <property type="term" value="P:verruculogen biosynthetic process"/>
    <property type="evidence" value="ECO:0007669"/>
    <property type="project" value="UniProtKB-ARBA"/>
</dbReference>
<dbReference type="AlphaFoldDB" id="A0A6S6W9U7"/>
<evidence type="ECO:0000256" key="9">
    <source>
        <dbReference type="ARBA" id="ARBA00023002"/>
    </source>
</evidence>
<dbReference type="PRINTS" id="PR00463">
    <property type="entry name" value="EP450I"/>
</dbReference>
<dbReference type="InterPro" id="IPR036396">
    <property type="entry name" value="Cyt_P450_sf"/>
</dbReference>
<organism evidence="15 16">
    <name type="scientific">Pyrenophora teres f. teres</name>
    <dbReference type="NCBI Taxonomy" id="97479"/>
    <lineage>
        <taxon>Eukaryota</taxon>
        <taxon>Fungi</taxon>
        <taxon>Dikarya</taxon>
        <taxon>Ascomycota</taxon>
        <taxon>Pezizomycotina</taxon>
        <taxon>Dothideomycetes</taxon>
        <taxon>Pleosporomycetidae</taxon>
        <taxon>Pleosporales</taxon>
        <taxon>Pleosporineae</taxon>
        <taxon>Pleosporaceae</taxon>
        <taxon>Pyrenophora</taxon>
    </lineage>
</organism>
<evidence type="ECO:0000313" key="15">
    <source>
        <dbReference type="EMBL" id="CAE7199844.1"/>
    </source>
</evidence>
<evidence type="ECO:0000256" key="13">
    <source>
        <dbReference type="PIRSR" id="PIRSR602401-1"/>
    </source>
</evidence>
<evidence type="ECO:0000256" key="10">
    <source>
        <dbReference type="ARBA" id="ARBA00023004"/>
    </source>
</evidence>
<keyword evidence="9 14" id="KW-0560">Oxidoreductase</keyword>
<evidence type="ECO:0000256" key="5">
    <source>
        <dbReference type="ARBA" id="ARBA00022617"/>
    </source>
</evidence>
<evidence type="ECO:0000256" key="3">
    <source>
        <dbReference type="ARBA" id="ARBA00004685"/>
    </source>
</evidence>
<keyword evidence="6" id="KW-0812">Transmembrane</keyword>
<sequence length="557" mass="62738">MALMYSLLRAALLCALFGFISAIVFCIRRLYWHPLSKYPGPFLAKITDLYAAYHAWRGDIHIDLWRQHERYGPIVRYSPNQLNFNTAEALKEIYISGAKSFQKSPNYRVLRHGAANTLTMINKEEHARRRRIVSQGLSDAAVRFHEPTLMAHIQKCFALLSGTDEPKNVASWFNYLSFDIMADVVFGMQYNLLGSTANRAIPDAIEQLVTTLIYLQGDYADHLILSRSNVRVSVLLQSPVTPRIARIDRWLFPKAIQARDQFLNFVRGLVDKVMKPDCSPKATTTIVSILKNAHDPVTGQKLGSKEVLAESTTLCVAGSDTSSTAMSATFFYLANSPKAYRRVQNEVRSLFSSAEEIRIGPKLSKLVFVRACIEEALRMSPPTGASLYREVLQGGATVNGEWFPPGVDLGVPIYAIQHNPEYYPSPFEFRPERWLESEGTPKKSIEAARSAFCPFSVGSRSCVGKHMALVELTLAVAYAVYTLDFEFHPEKQQATDKRWGIEDEFKLRDHITASKDGPHLRFTPRVMPEGMPVFENVTELRPVLQNRSMTVPTMGMS</sequence>
<comment type="similarity">
    <text evidence="4 14">Belongs to the cytochrome P450 family.</text>
</comment>
<dbReference type="InterPro" id="IPR002401">
    <property type="entry name" value="Cyt_P450_E_grp-I"/>
</dbReference>
<dbReference type="GO" id="GO:0016020">
    <property type="term" value="C:membrane"/>
    <property type="evidence" value="ECO:0007669"/>
    <property type="project" value="UniProtKB-SubCell"/>
</dbReference>
<evidence type="ECO:0000256" key="14">
    <source>
        <dbReference type="RuleBase" id="RU000461"/>
    </source>
</evidence>
<keyword evidence="10 13" id="KW-0408">Iron</keyword>
<accession>A0A6S6W9U7</accession>
<dbReference type="GO" id="GO:0004497">
    <property type="term" value="F:monooxygenase activity"/>
    <property type="evidence" value="ECO:0007669"/>
    <property type="project" value="UniProtKB-KW"/>
</dbReference>
<dbReference type="InterPro" id="IPR017972">
    <property type="entry name" value="Cyt_P450_CS"/>
</dbReference>
<dbReference type="GO" id="GO:0016705">
    <property type="term" value="F:oxidoreductase activity, acting on paired donors, with incorporation or reduction of molecular oxygen"/>
    <property type="evidence" value="ECO:0007669"/>
    <property type="project" value="InterPro"/>
</dbReference>
<evidence type="ECO:0000313" key="16">
    <source>
        <dbReference type="Proteomes" id="UP000472372"/>
    </source>
</evidence>
<dbReference type="CDD" id="cd11061">
    <property type="entry name" value="CYP67-like"/>
    <property type="match status" value="1"/>
</dbReference>
<evidence type="ECO:0000256" key="4">
    <source>
        <dbReference type="ARBA" id="ARBA00010617"/>
    </source>
</evidence>
<keyword evidence="5 13" id="KW-0349">Heme</keyword>
<gene>
    <name evidence="15" type="ORF">PTTW11_08540</name>
</gene>
<evidence type="ECO:0000256" key="1">
    <source>
        <dbReference type="ARBA" id="ARBA00001971"/>
    </source>
</evidence>
<dbReference type="Pfam" id="PF00067">
    <property type="entry name" value="p450"/>
    <property type="match status" value="1"/>
</dbReference>